<dbReference type="AlphaFoldDB" id="A0A2G8S6I0"/>
<evidence type="ECO:0000313" key="1">
    <source>
        <dbReference type="EMBL" id="PIL29382.1"/>
    </source>
</evidence>
<name>A0A2G8S6I0_9APHY</name>
<proteinExistence type="predicted"/>
<evidence type="ECO:0000313" key="2">
    <source>
        <dbReference type="Proteomes" id="UP000230002"/>
    </source>
</evidence>
<accession>A0A2G8S6I0</accession>
<gene>
    <name evidence="1" type="ORF">GSI_09434</name>
</gene>
<dbReference type="STRING" id="1077348.A0A2G8S6I0"/>
<dbReference type="OrthoDB" id="2744906at2759"/>
<comment type="caution">
    <text evidence="1">The sequence shown here is derived from an EMBL/GenBank/DDBJ whole genome shotgun (WGS) entry which is preliminary data.</text>
</comment>
<organism evidence="1 2">
    <name type="scientific">Ganoderma sinense ZZ0214-1</name>
    <dbReference type="NCBI Taxonomy" id="1077348"/>
    <lineage>
        <taxon>Eukaryota</taxon>
        <taxon>Fungi</taxon>
        <taxon>Dikarya</taxon>
        <taxon>Basidiomycota</taxon>
        <taxon>Agaricomycotina</taxon>
        <taxon>Agaricomycetes</taxon>
        <taxon>Polyporales</taxon>
        <taxon>Polyporaceae</taxon>
        <taxon>Ganoderma</taxon>
    </lineage>
</organism>
<sequence length="404" mass="45124">MPSLASVPPEILAEILGWLSSDVGSLKNCSFSCSALLPVSQYYLLAVVDFSFLGDMETEPLRDCITELQVTPNSEPLASDPETYINTALSLPRLNTIRFNWGTSPLQPAFATAVQQRLHEFTSVTHLVLRGMVYSNIDELRNLICSLPSLTHLTVGGLLFRDRRPSAGNYFMRHRKLPDHPDGPRLTYISVAPGYNAEATTAILEWLPCTPTRDSMRTVEIPEESRNTIFVVDCFGPSVYHLSIAKLESIASWKMGFISRYTALRSLELGAMSPASWQQLYKMVAEIRSPHFVELVLRYDAVADPDAAIAPNTVETSPVDYALRVKLPSVKRVCFVVVYDPQVTGSGGDTVWRDGVVTRVRACFRRLAEGGKLQIEFEHAKINNQKLRQEQTVFRTSRNRTIGP</sequence>
<dbReference type="Proteomes" id="UP000230002">
    <property type="component" value="Unassembled WGS sequence"/>
</dbReference>
<evidence type="ECO:0008006" key="3">
    <source>
        <dbReference type="Google" id="ProtNLM"/>
    </source>
</evidence>
<reference evidence="1 2" key="1">
    <citation type="journal article" date="2015" name="Sci. Rep.">
        <title>Chromosome-level genome map provides insights into diverse defense mechanisms in the medicinal fungus Ganoderma sinense.</title>
        <authorList>
            <person name="Zhu Y."/>
            <person name="Xu J."/>
            <person name="Sun C."/>
            <person name="Zhou S."/>
            <person name="Xu H."/>
            <person name="Nelson D.R."/>
            <person name="Qian J."/>
            <person name="Song J."/>
            <person name="Luo H."/>
            <person name="Xiang L."/>
            <person name="Li Y."/>
            <person name="Xu Z."/>
            <person name="Ji A."/>
            <person name="Wang L."/>
            <person name="Lu S."/>
            <person name="Hayward A."/>
            <person name="Sun W."/>
            <person name="Li X."/>
            <person name="Schwartz D.C."/>
            <person name="Wang Y."/>
            <person name="Chen S."/>
        </authorList>
    </citation>
    <scope>NUCLEOTIDE SEQUENCE [LARGE SCALE GENOMIC DNA]</scope>
    <source>
        <strain evidence="1 2">ZZ0214-1</strain>
    </source>
</reference>
<protein>
    <recommendedName>
        <fullName evidence="3">F-box domain-containing protein</fullName>
    </recommendedName>
</protein>
<keyword evidence="2" id="KW-1185">Reference proteome</keyword>
<dbReference type="EMBL" id="AYKW01000023">
    <property type="protein sequence ID" value="PIL29382.1"/>
    <property type="molecule type" value="Genomic_DNA"/>
</dbReference>